<dbReference type="GO" id="GO:1904680">
    <property type="term" value="F:peptide transmembrane transporter activity"/>
    <property type="evidence" value="ECO:0007669"/>
    <property type="project" value="TreeGrafter"/>
</dbReference>
<evidence type="ECO:0000313" key="3">
    <source>
        <dbReference type="Proteomes" id="UP000550729"/>
    </source>
</evidence>
<dbReference type="InterPro" id="IPR000914">
    <property type="entry name" value="SBP_5_dom"/>
</dbReference>
<dbReference type="Gene3D" id="3.90.76.10">
    <property type="entry name" value="Dipeptide-binding Protein, Domain 1"/>
    <property type="match status" value="1"/>
</dbReference>
<name>A0A848L9B6_9ACTN</name>
<dbReference type="PANTHER" id="PTHR30290">
    <property type="entry name" value="PERIPLASMIC BINDING COMPONENT OF ABC TRANSPORTER"/>
    <property type="match status" value="1"/>
</dbReference>
<evidence type="ECO:0000259" key="1">
    <source>
        <dbReference type="Pfam" id="PF00496"/>
    </source>
</evidence>
<proteinExistence type="predicted"/>
<feature type="domain" description="Solute-binding protein family 5" evidence="1">
    <location>
        <begin position="75"/>
        <end position="415"/>
    </location>
</feature>
<gene>
    <name evidence="2" type="ORF">HH308_27955</name>
</gene>
<dbReference type="Gene3D" id="3.10.105.10">
    <property type="entry name" value="Dipeptide-binding Protein, Domain 3"/>
    <property type="match status" value="1"/>
</dbReference>
<reference evidence="2 3" key="1">
    <citation type="submission" date="2020-04" db="EMBL/GenBank/DDBJ databases">
        <title>Gordonia sp. nov. TBRC 11910.</title>
        <authorList>
            <person name="Suriyachadkun C."/>
        </authorList>
    </citation>
    <scope>NUCLEOTIDE SEQUENCE [LARGE SCALE GENOMIC DNA]</scope>
    <source>
        <strain evidence="2 3">TBRC 11910</strain>
    </source>
</reference>
<evidence type="ECO:0000313" key="2">
    <source>
        <dbReference type="EMBL" id="NMO05061.1"/>
    </source>
</evidence>
<sequence>MGVVSGCGDAGPPTVNYLVDARFSTYNANSVTGNSDGVLMAFTRVLPGFSFLGSSGQVIPDHDIGTATQVPGPSLTVRYDFNPKAVFSDGHAITCDDLYLSWAAQSGRFGGFAPATTAGYRDIADVACTAGARTATVTFAKGRDYRDWLGLFGAGTLLPSHVVARDAGVPDVVGPLRANNRAALAKIATAWNTGFTLRPGSPVDAARFLSSGPYVIDSLSATGGLVLKRNDKWWGDQAATERVTVWSTSSKPTDLPGGFDVVDIADGSVADRDGRSAADQLKPAQVTLADPRRALGVDEIVLRTSGVFADPAARQAFASCVPRDVLTRQFGRGAQQWNQRFGAPADTLAAAVNGEFGRRYQRADLARARELKGDRPLTVRMAYRGRDARSKAMVAVIADSCKQAGITVSDTASPTTTATDLGRSVDAMLLSSGVSFAATGAFDPTRSSYQLRGGDPLNIGDFRDPAVSDGVDQLAVATNSEDRLRLIRLIENAAWQGVASIPLFATPRQQGFAASMGNVVPSAARSGTGWNMDRWKVSTK</sequence>
<dbReference type="AlphaFoldDB" id="A0A848L9B6"/>
<dbReference type="InterPro" id="IPR039424">
    <property type="entry name" value="SBP_5"/>
</dbReference>
<dbReference type="GO" id="GO:0015833">
    <property type="term" value="P:peptide transport"/>
    <property type="evidence" value="ECO:0007669"/>
    <property type="project" value="TreeGrafter"/>
</dbReference>
<dbReference type="Pfam" id="PF00496">
    <property type="entry name" value="SBP_bac_5"/>
    <property type="match status" value="1"/>
</dbReference>
<keyword evidence="3" id="KW-1185">Reference proteome</keyword>
<accession>A0A848L9B6</accession>
<dbReference type="EMBL" id="JABBNB010000049">
    <property type="protein sequence ID" value="NMO05061.1"/>
    <property type="molecule type" value="Genomic_DNA"/>
</dbReference>
<comment type="caution">
    <text evidence="2">The sequence shown here is derived from an EMBL/GenBank/DDBJ whole genome shotgun (WGS) entry which is preliminary data.</text>
</comment>
<dbReference type="SUPFAM" id="SSF53850">
    <property type="entry name" value="Periplasmic binding protein-like II"/>
    <property type="match status" value="1"/>
</dbReference>
<dbReference type="Proteomes" id="UP000550729">
    <property type="component" value="Unassembled WGS sequence"/>
</dbReference>
<organism evidence="2 3">
    <name type="scientific">Gordonia asplenii</name>
    <dbReference type="NCBI Taxonomy" id="2725283"/>
    <lineage>
        <taxon>Bacteria</taxon>
        <taxon>Bacillati</taxon>
        <taxon>Actinomycetota</taxon>
        <taxon>Actinomycetes</taxon>
        <taxon>Mycobacteriales</taxon>
        <taxon>Gordoniaceae</taxon>
        <taxon>Gordonia</taxon>
    </lineage>
</organism>
<protein>
    <submittedName>
        <fullName evidence="2">ABC transporter substrate-binding protein</fullName>
    </submittedName>
</protein>
<dbReference type="Gene3D" id="3.40.190.10">
    <property type="entry name" value="Periplasmic binding protein-like II"/>
    <property type="match status" value="1"/>
</dbReference>
<dbReference type="PANTHER" id="PTHR30290:SF65">
    <property type="entry name" value="MONOACYL PHOSPHATIDYLINOSITOL TETRAMANNOSIDE-BINDING PROTEIN LPQW-RELATED"/>
    <property type="match status" value="1"/>
</dbReference>